<evidence type="ECO:0000256" key="1">
    <source>
        <dbReference type="SAM" id="Phobius"/>
    </source>
</evidence>
<evidence type="ECO:0000313" key="2">
    <source>
        <dbReference type="EMBL" id="MBE2899424.1"/>
    </source>
</evidence>
<feature type="transmembrane region" description="Helical" evidence="1">
    <location>
        <begin position="172"/>
        <end position="191"/>
    </location>
</feature>
<protein>
    <submittedName>
        <fullName evidence="2">Uncharacterized protein</fullName>
    </submittedName>
</protein>
<reference evidence="2" key="1">
    <citation type="submission" date="2018-06" db="EMBL/GenBank/DDBJ databases">
        <title>Draft genome sequence of Methanothermobacter thermautotrophicus Strain WHS, a thermophilic, hydrogenotrophic methanogen isolated from Washburn Hot Springs in Yellowstone National Park, USA.</title>
        <authorList>
            <person name="Mckay L.J."/>
            <person name="Klingelsmith K."/>
            <person name="Inskeep W.P."/>
            <person name="Fields M.W."/>
        </authorList>
    </citation>
    <scope>NUCLEOTIDE SEQUENCE</scope>
    <source>
        <strain evidence="2">WHS</strain>
    </source>
</reference>
<gene>
    <name evidence="2" type="ORF">DNK57_01080</name>
</gene>
<proteinExistence type="predicted"/>
<keyword evidence="1" id="KW-0812">Transmembrane</keyword>
<comment type="caution">
    <text evidence="2">The sequence shown here is derived from an EMBL/GenBank/DDBJ whole genome shotgun (WGS) entry which is preliminary data.</text>
</comment>
<organism evidence="2 3">
    <name type="scientific">Methanothermobacter thermautotrophicus</name>
    <name type="common">Methanobacterium thermoformicicum</name>
    <dbReference type="NCBI Taxonomy" id="145262"/>
    <lineage>
        <taxon>Archaea</taxon>
        <taxon>Methanobacteriati</taxon>
        <taxon>Methanobacteriota</taxon>
        <taxon>Methanomada group</taxon>
        <taxon>Methanobacteria</taxon>
        <taxon>Methanobacteriales</taxon>
        <taxon>Methanobacteriaceae</taxon>
        <taxon>Methanothermobacter</taxon>
    </lineage>
</organism>
<dbReference type="AlphaFoldDB" id="A0A842YMP6"/>
<accession>A0A842YMP6</accession>
<keyword evidence="1" id="KW-0472">Membrane</keyword>
<dbReference type="EMBL" id="QKOF01000003">
    <property type="protein sequence ID" value="MBE2899424.1"/>
    <property type="molecule type" value="Genomic_DNA"/>
</dbReference>
<evidence type="ECO:0000313" key="3">
    <source>
        <dbReference type="Proteomes" id="UP000646659"/>
    </source>
</evidence>
<dbReference type="RefSeq" id="WP_192961220.1">
    <property type="nucleotide sequence ID" value="NZ_QKOF01000003.1"/>
</dbReference>
<keyword evidence="1" id="KW-1133">Transmembrane helix</keyword>
<name>A0A842YMP6_METTF</name>
<dbReference type="Proteomes" id="UP000646659">
    <property type="component" value="Unassembled WGS sequence"/>
</dbReference>
<sequence>MSDEGVSKTRGYIICTECGGYYHLQEDESPSDFSSCECGGSLEYYDTLEDFYEEELDGEPEETEGEPHDESKRIKLLEDLSKSIENEEKTLREIKTGKWSLMEFVAEKKIIDDVKEQKEIVNELLDEEIIDSRLVSGGSREAESFISQVREQREFLAEGEGNLLNSRSLRTAVTALLIFIVICFLYFFIAMKLT</sequence>
<dbReference type="OrthoDB" id="70331at2157"/>